<organism evidence="1 2">
    <name type="scientific">Dictyobacter alpinus</name>
    <dbReference type="NCBI Taxonomy" id="2014873"/>
    <lineage>
        <taxon>Bacteria</taxon>
        <taxon>Bacillati</taxon>
        <taxon>Chloroflexota</taxon>
        <taxon>Ktedonobacteria</taxon>
        <taxon>Ktedonobacterales</taxon>
        <taxon>Dictyobacteraceae</taxon>
        <taxon>Dictyobacter</taxon>
    </lineage>
</organism>
<keyword evidence="2" id="KW-1185">Reference proteome</keyword>
<reference evidence="2" key="1">
    <citation type="submission" date="2018-12" db="EMBL/GenBank/DDBJ databases">
        <title>Tengunoibacter tsumagoiensis gen. nov., sp. nov., Dictyobacter kobayashii sp. nov., D. alpinus sp. nov., and D. joshuensis sp. nov. and description of Dictyobacteraceae fam. nov. within the order Ktedonobacterales isolated from Tengu-no-mugimeshi.</title>
        <authorList>
            <person name="Wang C.M."/>
            <person name="Zheng Y."/>
            <person name="Sakai Y."/>
            <person name="Toyoda A."/>
            <person name="Minakuchi Y."/>
            <person name="Abe K."/>
            <person name="Yokota A."/>
            <person name="Yabe S."/>
        </authorList>
    </citation>
    <scope>NUCLEOTIDE SEQUENCE [LARGE SCALE GENOMIC DNA]</scope>
    <source>
        <strain evidence="2">Uno16</strain>
    </source>
</reference>
<dbReference type="AlphaFoldDB" id="A0A402BD87"/>
<accession>A0A402BD87</accession>
<dbReference type="EMBL" id="BIFT01000002">
    <property type="protein sequence ID" value="GCE29363.1"/>
    <property type="molecule type" value="Genomic_DNA"/>
</dbReference>
<name>A0A402BD87_9CHLR</name>
<evidence type="ECO:0000313" key="1">
    <source>
        <dbReference type="EMBL" id="GCE29363.1"/>
    </source>
</evidence>
<evidence type="ECO:0000313" key="2">
    <source>
        <dbReference type="Proteomes" id="UP000287171"/>
    </source>
</evidence>
<dbReference type="Proteomes" id="UP000287171">
    <property type="component" value="Unassembled WGS sequence"/>
</dbReference>
<proteinExistence type="predicted"/>
<gene>
    <name evidence="1" type="ORF">KDA_48470</name>
</gene>
<sequence length="96" mass="10707">MVLSHPEILLHNNPAELGARQCVRKRDVSLQARTTEGIGAWDTFQTLVGTANKLGVNMYQYFHDCITQTNMLPSFAQLIEDRANALPLSASWSHVP</sequence>
<comment type="caution">
    <text evidence="1">The sequence shown here is derived from an EMBL/GenBank/DDBJ whole genome shotgun (WGS) entry which is preliminary data.</text>
</comment>
<protein>
    <submittedName>
        <fullName evidence="1">Uncharacterized protein</fullName>
    </submittedName>
</protein>